<dbReference type="EMBL" id="JBHUKR010000004">
    <property type="protein sequence ID" value="MFD2415628.1"/>
    <property type="molecule type" value="Genomic_DNA"/>
</dbReference>
<dbReference type="SUPFAM" id="SSF51126">
    <property type="entry name" value="Pectin lyase-like"/>
    <property type="match status" value="1"/>
</dbReference>
<evidence type="ECO:0008006" key="3">
    <source>
        <dbReference type="Google" id="ProtNLM"/>
    </source>
</evidence>
<dbReference type="RefSeq" id="WP_378261586.1">
    <property type="nucleotide sequence ID" value="NZ_JBHUKR010000004.1"/>
</dbReference>
<keyword evidence="2" id="KW-1185">Reference proteome</keyword>
<organism evidence="1 2">
    <name type="scientific">Amycolatopsis pigmentata</name>
    <dbReference type="NCBI Taxonomy" id="450801"/>
    <lineage>
        <taxon>Bacteria</taxon>
        <taxon>Bacillati</taxon>
        <taxon>Actinomycetota</taxon>
        <taxon>Actinomycetes</taxon>
        <taxon>Pseudonocardiales</taxon>
        <taxon>Pseudonocardiaceae</taxon>
        <taxon>Amycolatopsis</taxon>
    </lineage>
</organism>
<dbReference type="Proteomes" id="UP001597417">
    <property type="component" value="Unassembled WGS sequence"/>
</dbReference>
<comment type="caution">
    <text evidence="1">The sequence shown here is derived from an EMBL/GenBank/DDBJ whole genome shotgun (WGS) entry which is preliminary data.</text>
</comment>
<evidence type="ECO:0000313" key="2">
    <source>
        <dbReference type="Proteomes" id="UP001597417"/>
    </source>
</evidence>
<name>A0ABW5FKS8_9PSEU</name>
<sequence length="443" mass="43271">MIIVGYVPSSRFSEHGASHLVISHHNDTLVIFEKEFQMRLGISRVALIPVALALGAFGAATLPATAQAAEPGLDLLGVSSSAAAPTTPLFPVHSDGADTRALSVTVTSCSESDLQAAIGAVATVGGTVDLRPGCTYILTDAVPPNDDNGLPVITNTVTINGAGDTITRAATAANFRFFEVDGPNGNLRLNTLSLSNGHASGGLGNGRGGAIWLSGSGPMLALTSTTLTGNTADSFGGAIDNDNGTVTATASRLSDNTASAGGAVFVSPFGGGGRATFNAGTITGNHARVLAGGIAAAVGTTVALTATQVIGNNVTGTNPQGGGIAQAGTMSLTSSPVLGNSANGTNAQGGGIFNTVGTVRLVSSPIVGNTVNGTNARGGGIFNTGGGTATLLSSPVTNNQALGTGANGGGIFNASGTVTLTASPVVGNQPNNCGSPSTVPGCF</sequence>
<accession>A0ABW5FKS8</accession>
<protein>
    <recommendedName>
        <fullName evidence="3">CSLREA domain-containing protein</fullName>
    </recommendedName>
</protein>
<evidence type="ECO:0000313" key="1">
    <source>
        <dbReference type="EMBL" id="MFD2415628.1"/>
    </source>
</evidence>
<dbReference type="InterPro" id="IPR011050">
    <property type="entry name" value="Pectin_lyase_fold/virulence"/>
</dbReference>
<gene>
    <name evidence="1" type="ORF">ACFSXZ_04720</name>
</gene>
<proteinExistence type="predicted"/>
<reference evidence="2" key="1">
    <citation type="journal article" date="2019" name="Int. J. Syst. Evol. Microbiol.">
        <title>The Global Catalogue of Microorganisms (GCM) 10K type strain sequencing project: providing services to taxonomists for standard genome sequencing and annotation.</title>
        <authorList>
            <consortium name="The Broad Institute Genomics Platform"/>
            <consortium name="The Broad Institute Genome Sequencing Center for Infectious Disease"/>
            <person name="Wu L."/>
            <person name="Ma J."/>
        </authorList>
    </citation>
    <scope>NUCLEOTIDE SEQUENCE [LARGE SCALE GENOMIC DNA]</scope>
    <source>
        <strain evidence="2">CGMCC 4.7645</strain>
    </source>
</reference>